<dbReference type="EMBL" id="LK023368">
    <property type="protein sequence ID" value="CDS12805.1"/>
    <property type="molecule type" value="Genomic_DNA"/>
</dbReference>
<dbReference type="GO" id="GO:0051225">
    <property type="term" value="P:spindle assembly"/>
    <property type="evidence" value="ECO:0007669"/>
    <property type="project" value="InterPro"/>
</dbReference>
<feature type="compositionally biased region" description="Low complexity" evidence="1">
    <location>
        <begin position="188"/>
        <end position="200"/>
    </location>
</feature>
<feature type="region of interest" description="Disordered" evidence="1">
    <location>
        <begin position="134"/>
        <end position="219"/>
    </location>
</feature>
<dbReference type="GO" id="GO:0008017">
    <property type="term" value="F:microtubule binding"/>
    <property type="evidence" value="ECO:0007669"/>
    <property type="project" value="TreeGrafter"/>
</dbReference>
<dbReference type="InterPro" id="IPR028163">
    <property type="entry name" value="HAUS_6_N"/>
</dbReference>
<feature type="region of interest" description="Disordered" evidence="1">
    <location>
        <begin position="262"/>
        <end position="359"/>
    </location>
</feature>
<proteinExistence type="predicted"/>
<dbReference type="GO" id="GO:0070652">
    <property type="term" value="C:HAUS complex"/>
    <property type="evidence" value="ECO:0007669"/>
    <property type="project" value="InterPro"/>
</dbReference>
<accession>A0A077WZR6</accession>
<feature type="compositionally biased region" description="Polar residues" evidence="1">
    <location>
        <begin position="264"/>
        <end position="294"/>
    </location>
</feature>
<name>A0A077WZR6_9FUNG</name>
<evidence type="ECO:0000256" key="1">
    <source>
        <dbReference type="SAM" id="MobiDB-lite"/>
    </source>
</evidence>
<feature type="region of interest" description="Disordered" evidence="1">
    <location>
        <begin position="431"/>
        <end position="456"/>
    </location>
</feature>
<evidence type="ECO:0000313" key="3">
    <source>
        <dbReference type="EMBL" id="CDS12805.1"/>
    </source>
</evidence>
<feature type="compositionally biased region" description="Basic and acidic residues" evidence="1">
    <location>
        <begin position="350"/>
        <end position="359"/>
    </location>
</feature>
<gene>
    <name evidence="3" type="ORF">LRAMOSA04989</name>
</gene>
<feature type="compositionally biased region" description="Basic and acidic residues" evidence="1">
    <location>
        <begin position="315"/>
        <end position="335"/>
    </location>
</feature>
<protein>
    <recommendedName>
        <fullName evidence="2">HAUS augmin-like complex subunit 6 N-terminal domain-containing protein</fullName>
    </recommendedName>
</protein>
<feature type="compositionally biased region" description="Low complexity" evidence="1">
    <location>
        <begin position="139"/>
        <end position="168"/>
    </location>
</feature>
<sequence length="603" mass="68565">MDNSSHRSTFLNNLLLLGFSPEQTANGLYKQVKFDEHMFTHANNTKAFIATSHFLFTKLDPKRARTTFKDCWPIVDFRRQSRLYIATAYRWLEELRREGDCLSGNVSLRRSYFEDCRGEKVEAIMTSLSMHVLKKTSRTRPQQRQQQQSSKAASSSSITKKATSTMSSQRHETTHSTQSSMQHKPVPASSKQQQQHAQKQTSPPKAQHHPHPRRTLTVDPHTLQLLKSVEMHRDTAKKDLQSIFSRHDSTLDMVHQIRSRARTIQRTISVQPTRSSTISPKQPTSIGSKRTSSDSGDDDAIRAIDQSGAASQSMRHLEQNSSKRDSFDDHSDRSSKRFKATHSYQQPESQDQHSKDQNHSGKTIFYTADDQFPTMSLSPESPNISPLNNSYQGDSCDEIVDQVIEGFHARTPGDDDDDDDDDVFKVTDSDKENATAIPPYQLPVSDTSSWTSSDRRAASDMRHELFKECSLSPIPFRHNESTMLSSKRPSVTRASTANNSRQASNENDSPRSPPHLSISNQENDPVEEKGAHCRGKVNPFTKVHDTPISRRITLRAKDNQYQNVYRHSLRFDTTRSEGNIYQYSPTEHLLLDPSKGWSAFRNM</sequence>
<feature type="region of interest" description="Disordered" evidence="1">
    <location>
        <begin position="477"/>
        <end position="542"/>
    </location>
</feature>
<reference evidence="3" key="1">
    <citation type="journal article" date="2014" name="Genome Announc.">
        <title>De novo whole-genome sequence and genome annotation of Lichtheimia ramosa.</title>
        <authorList>
            <person name="Linde J."/>
            <person name="Schwartze V."/>
            <person name="Binder U."/>
            <person name="Lass-Florl C."/>
            <person name="Voigt K."/>
            <person name="Horn F."/>
        </authorList>
    </citation>
    <scope>NUCLEOTIDE SEQUENCE</scope>
    <source>
        <strain evidence="3">JMRC FSU:6197</strain>
    </source>
</reference>
<dbReference type="OrthoDB" id="5575722at2759"/>
<feature type="domain" description="HAUS augmin-like complex subunit 6 N-terminal" evidence="2">
    <location>
        <begin position="10"/>
        <end position="214"/>
    </location>
</feature>
<dbReference type="PANTHER" id="PTHR16151:SF2">
    <property type="entry name" value="HAUS AUGMIN-LIKE COMPLEX SUBUNIT 6"/>
    <property type="match status" value="1"/>
</dbReference>
<dbReference type="AlphaFoldDB" id="A0A077WZR6"/>
<feature type="compositionally biased region" description="Polar residues" evidence="1">
    <location>
        <begin position="481"/>
        <end position="507"/>
    </location>
</feature>
<feature type="compositionally biased region" description="Polar residues" evidence="1">
    <location>
        <begin position="373"/>
        <end position="392"/>
    </location>
</feature>
<dbReference type="Pfam" id="PF14661">
    <property type="entry name" value="HAUS6_N"/>
    <property type="match status" value="1"/>
</dbReference>
<evidence type="ECO:0000259" key="2">
    <source>
        <dbReference type="Pfam" id="PF14661"/>
    </source>
</evidence>
<dbReference type="PANTHER" id="PTHR16151">
    <property type="entry name" value="HAUS AUGMIN-LIKE COMPLEX SUBUNIT 6"/>
    <property type="match status" value="1"/>
</dbReference>
<dbReference type="GO" id="GO:1990498">
    <property type="term" value="C:mitotic spindle microtubule"/>
    <property type="evidence" value="ECO:0007669"/>
    <property type="project" value="TreeGrafter"/>
</dbReference>
<dbReference type="InterPro" id="IPR026797">
    <property type="entry name" value="HAUS_6"/>
</dbReference>
<feature type="region of interest" description="Disordered" evidence="1">
    <location>
        <begin position="372"/>
        <end position="392"/>
    </location>
</feature>
<organism evidence="3">
    <name type="scientific">Lichtheimia ramosa</name>
    <dbReference type="NCBI Taxonomy" id="688394"/>
    <lineage>
        <taxon>Eukaryota</taxon>
        <taxon>Fungi</taxon>
        <taxon>Fungi incertae sedis</taxon>
        <taxon>Mucoromycota</taxon>
        <taxon>Mucoromycotina</taxon>
        <taxon>Mucoromycetes</taxon>
        <taxon>Mucorales</taxon>
        <taxon>Lichtheimiaceae</taxon>
        <taxon>Lichtheimia</taxon>
    </lineage>
</organism>